<feature type="transmembrane region" description="Helical" evidence="2">
    <location>
        <begin position="406"/>
        <end position="427"/>
    </location>
</feature>
<dbReference type="Proteomes" id="UP000008366">
    <property type="component" value="Unassembled WGS sequence"/>
</dbReference>
<protein>
    <recommendedName>
        <fullName evidence="5">Sodium:proton antiporter</fullName>
    </recommendedName>
</protein>
<dbReference type="Pfam" id="PF16980">
    <property type="entry name" value="CitMHS_2"/>
    <property type="match status" value="1"/>
</dbReference>
<gene>
    <name evidence="3" type="ORF">KILIM_004_00550</name>
</gene>
<feature type="transmembrane region" description="Helical" evidence="2">
    <location>
        <begin position="100"/>
        <end position="126"/>
    </location>
</feature>
<dbReference type="OrthoDB" id="9765532at2"/>
<dbReference type="eggNOG" id="COG1055">
    <property type="taxonomic scope" value="Bacteria"/>
</dbReference>
<name>K6WKE7_9MICO</name>
<feature type="transmembrane region" description="Helical" evidence="2">
    <location>
        <begin position="223"/>
        <end position="242"/>
    </location>
</feature>
<feature type="region of interest" description="Disordered" evidence="1">
    <location>
        <begin position="464"/>
        <end position="485"/>
    </location>
</feature>
<dbReference type="RefSeq" id="WP_006590799.1">
    <property type="nucleotide sequence ID" value="NZ_BAHD01000004.1"/>
</dbReference>
<evidence type="ECO:0000313" key="4">
    <source>
        <dbReference type="Proteomes" id="UP000008366"/>
    </source>
</evidence>
<dbReference type="EMBL" id="BAHD01000004">
    <property type="protein sequence ID" value="GAB94266.1"/>
    <property type="molecule type" value="Genomic_DNA"/>
</dbReference>
<dbReference type="STRING" id="1184609.KILIM_004_00550"/>
<reference evidence="3 4" key="1">
    <citation type="submission" date="2012-08" db="EMBL/GenBank/DDBJ databases">
        <title>Whole genome shotgun sequence of Kineosphaera limosa NBRC 100340.</title>
        <authorList>
            <person name="Yoshida I."/>
            <person name="Isaki S."/>
            <person name="Hosoyama A."/>
            <person name="Tsuchikane K."/>
            <person name="Katsumata H."/>
            <person name="Ando Y."/>
            <person name="Ohji S."/>
            <person name="Hamada M."/>
            <person name="Tamura T."/>
            <person name="Yamazoe A."/>
            <person name="Yamazaki S."/>
            <person name="Fujita N."/>
        </authorList>
    </citation>
    <scope>NUCLEOTIDE SEQUENCE [LARGE SCALE GENOMIC DNA]</scope>
    <source>
        <strain evidence="3 4">NBRC 100340</strain>
    </source>
</reference>
<feature type="transmembrane region" description="Helical" evidence="2">
    <location>
        <begin position="36"/>
        <end position="56"/>
    </location>
</feature>
<keyword evidence="2" id="KW-1133">Transmembrane helix</keyword>
<keyword evidence="2" id="KW-0812">Transmembrane</keyword>
<evidence type="ECO:0000256" key="2">
    <source>
        <dbReference type="SAM" id="Phobius"/>
    </source>
</evidence>
<feature type="transmembrane region" description="Helical" evidence="2">
    <location>
        <begin position="68"/>
        <end position="88"/>
    </location>
</feature>
<evidence type="ECO:0000256" key="1">
    <source>
        <dbReference type="SAM" id="MobiDB-lite"/>
    </source>
</evidence>
<proteinExistence type="predicted"/>
<feature type="transmembrane region" description="Helical" evidence="2">
    <location>
        <begin position="367"/>
        <end position="385"/>
    </location>
</feature>
<feature type="transmembrane region" description="Helical" evidence="2">
    <location>
        <begin position="6"/>
        <end position="24"/>
    </location>
</feature>
<feature type="transmembrane region" description="Helical" evidence="2">
    <location>
        <begin position="295"/>
        <end position="313"/>
    </location>
</feature>
<feature type="transmembrane region" description="Helical" evidence="2">
    <location>
        <begin position="169"/>
        <end position="195"/>
    </location>
</feature>
<organism evidence="3 4">
    <name type="scientific">Kineosphaera limosa NBRC 100340</name>
    <dbReference type="NCBI Taxonomy" id="1184609"/>
    <lineage>
        <taxon>Bacteria</taxon>
        <taxon>Bacillati</taxon>
        <taxon>Actinomycetota</taxon>
        <taxon>Actinomycetes</taxon>
        <taxon>Micrococcales</taxon>
        <taxon>Dermatophilaceae</taxon>
        <taxon>Kineosphaera</taxon>
    </lineage>
</organism>
<feature type="transmembrane region" description="Helical" evidence="2">
    <location>
        <begin position="138"/>
        <end position="157"/>
    </location>
</feature>
<accession>K6WKE7</accession>
<dbReference type="InterPro" id="IPR031566">
    <property type="entry name" value="CitMHS_2"/>
</dbReference>
<evidence type="ECO:0000313" key="3">
    <source>
        <dbReference type="EMBL" id="GAB94266.1"/>
    </source>
</evidence>
<sequence length="485" mass="52244">MEVQWWGIIPFVLMLGTIAVAPLVPAVAHRWENQKVQLGVALILGVPVALWFLIGGETGTVAHALLEYFQFITLLLALFVISGGIFLAGDLRATPLVNTAFLAVGGGIASFIGTTGAAMLLIRPILNTNADRTHRSHTVIFAIFIVANCGGLLTPLGDPPLFLGMLRGVPFTWTFSLFPMWLFVNILLLITYYGIEKRLHAREPGSAIRADRAHVEPMHIRGAVHFLFLAVIVASVAFAPSVDLHAIEEGHASLAAWIPWREIIMLTTAAISYFTGPRSARFLDNAFHWGPIAEVAALFIGIFLTMMPALRYLSQVAPNLPLNEMTFFIFTGGLSAVLDNAPTYVTFFEMARELGGEPAVAGVYEPYLVAISLGAVFCGAITYIGNGPNFMVKAVAESRGVQMPSFVGYMVRAFVYLVPTLAAMALVFIAHSIWANALGWLLAAAIIARAVLLARSATKQVPDPTAAIPVQSPDDPPTGAHRASD</sequence>
<keyword evidence="2" id="KW-0472">Membrane</keyword>
<keyword evidence="4" id="KW-1185">Reference proteome</keyword>
<feature type="transmembrane region" description="Helical" evidence="2">
    <location>
        <begin position="433"/>
        <end position="452"/>
    </location>
</feature>
<comment type="caution">
    <text evidence="3">The sequence shown here is derived from an EMBL/GenBank/DDBJ whole genome shotgun (WGS) entry which is preliminary data.</text>
</comment>
<feature type="transmembrane region" description="Helical" evidence="2">
    <location>
        <begin position="325"/>
        <end position="347"/>
    </location>
</feature>
<evidence type="ECO:0008006" key="5">
    <source>
        <dbReference type="Google" id="ProtNLM"/>
    </source>
</evidence>
<dbReference type="AlphaFoldDB" id="K6WKE7"/>